<reference evidence="1 2" key="1">
    <citation type="submission" date="2024-09" db="EMBL/GenBank/DDBJ databases">
        <title>A chromosome-level genome assembly of Gray's grenadier anchovy, Coilia grayii.</title>
        <authorList>
            <person name="Fu Z."/>
        </authorList>
    </citation>
    <scope>NUCLEOTIDE SEQUENCE [LARGE SCALE GENOMIC DNA]</scope>
    <source>
        <strain evidence="1">G4</strain>
        <tissue evidence="1">Muscle</tissue>
    </source>
</reference>
<proteinExistence type="predicted"/>
<dbReference type="SUPFAM" id="SSF53098">
    <property type="entry name" value="Ribonuclease H-like"/>
    <property type="match status" value="1"/>
</dbReference>
<sequence length="449" mass="51416">MTIGRTKAEAVVKDVLAPKAVGDVLKALTADKPLPFCIQTDASNKGNRKMFPLAVQYFSPESGVTNKMLDFLENADESAAGIVDLIEQSLDKFGLSFDQVTAFSNTNVNYGIHNSVFTNLKKKQKHLLQGNCHAHIVHNTVKHALDQLTVDVENVVLKVYSFFSTSAKRRESLKEFCRFCDVEFQEILRHVTTRWLSLNPAITRLMQTWPALKSYFISLGEECPKQVRALLKLSEDSTEEDGDIVEVYLLFCNNILSLFEEVVRKLESDETTCVELYSIMDNFKEKLTQRRDDQFFGYLTKVKLQRLLPHYADIAKADFTAFLNTALSYVGKWFNFYEENWLFSLQPLSLHHGTLTFSDLERVTTKLNLIHKVNMDELYDECSTRKPILKRLKENAEDEWKSKGVAARWVALFQVADLPHMLSVISHIEHPSIHWICGKGIFQNGQQMD</sequence>
<evidence type="ECO:0000313" key="2">
    <source>
        <dbReference type="Proteomes" id="UP001591681"/>
    </source>
</evidence>
<keyword evidence="2" id="KW-1185">Reference proteome</keyword>
<dbReference type="PANTHER" id="PTHR37162">
    <property type="entry name" value="HAT FAMILY DIMERISATION DOMAINCONTAINING PROTEIN-RELATED"/>
    <property type="match status" value="1"/>
</dbReference>
<accession>A0ABD1KTF7</accession>
<protein>
    <recommendedName>
        <fullName evidence="3">Transposase</fullName>
    </recommendedName>
</protein>
<name>A0ABD1KTF7_9TELE</name>
<dbReference type="Proteomes" id="UP001591681">
    <property type="component" value="Unassembled WGS sequence"/>
</dbReference>
<evidence type="ECO:0000313" key="1">
    <source>
        <dbReference type="EMBL" id="KAL2102048.1"/>
    </source>
</evidence>
<gene>
    <name evidence="1" type="ORF">ACEWY4_003809</name>
</gene>
<organism evidence="1 2">
    <name type="scientific">Coilia grayii</name>
    <name type="common">Gray's grenadier anchovy</name>
    <dbReference type="NCBI Taxonomy" id="363190"/>
    <lineage>
        <taxon>Eukaryota</taxon>
        <taxon>Metazoa</taxon>
        <taxon>Chordata</taxon>
        <taxon>Craniata</taxon>
        <taxon>Vertebrata</taxon>
        <taxon>Euteleostomi</taxon>
        <taxon>Actinopterygii</taxon>
        <taxon>Neopterygii</taxon>
        <taxon>Teleostei</taxon>
        <taxon>Clupei</taxon>
        <taxon>Clupeiformes</taxon>
        <taxon>Clupeoidei</taxon>
        <taxon>Engraulidae</taxon>
        <taxon>Coilinae</taxon>
        <taxon>Coilia</taxon>
    </lineage>
</organism>
<dbReference type="EMBL" id="JBHFQA010000003">
    <property type="protein sequence ID" value="KAL2102048.1"/>
    <property type="molecule type" value="Genomic_DNA"/>
</dbReference>
<dbReference type="PANTHER" id="PTHR37162:SF1">
    <property type="entry name" value="BED-TYPE DOMAIN-CONTAINING PROTEIN"/>
    <property type="match status" value="1"/>
</dbReference>
<comment type="caution">
    <text evidence="1">The sequence shown here is derived from an EMBL/GenBank/DDBJ whole genome shotgun (WGS) entry which is preliminary data.</text>
</comment>
<dbReference type="InterPro" id="IPR012337">
    <property type="entry name" value="RNaseH-like_sf"/>
</dbReference>
<evidence type="ECO:0008006" key="3">
    <source>
        <dbReference type="Google" id="ProtNLM"/>
    </source>
</evidence>
<dbReference type="AlphaFoldDB" id="A0ABD1KTF7"/>